<dbReference type="PANTHER" id="PTHR33498:SF1">
    <property type="entry name" value="TRANSPOSASE FOR INSERTION SEQUENCE ELEMENT IS1557"/>
    <property type="match status" value="1"/>
</dbReference>
<reference evidence="2" key="2">
    <citation type="journal article" date="2020" name="mSystems">
        <title>Genome- and Community-Level Interaction Insights into Carbon Utilization and Element Cycling Functions of Hydrothermarchaeota in Hydrothermal Sediment.</title>
        <authorList>
            <person name="Zhou Z."/>
            <person name="Liu Y."/>
            <person name="Xu W."/>
            <person name="Pan J."/>
            <person name="Luo Z.H."/>
            <person name="Li M."/>
        </authorList>
    </citation>
    <scope>NUCLEOTIDE SEQUENCE [LARGE SCALE GENOMIC DNA]</scope>
    <source>
        <strain evidence="2">HyVt-219</strain>
    </source>
</reference>
<organism evidence="3 4">
    <name type="scientific">Aerophobetes bacterium</name>
    <dbReference type="NCBI Taxonomy" id="2030807"/>
    <lineage>
        <taxon>Bacteria</taxon>
        <taxon>Candidatus Aerophobota</taxon>
    </lineage>
</organism>
<protein>
    <submittedName>
        <fullName evidence="3">ISL3 family transposase</fullName>
    </submittedName>
</protein>
<dbReference type="NCBIfam" id="NF033550">
    <property type="entry name" value="transpos_ISL3"/>
    <property type="match status" value="1"/>
</dbReference>
<dbReference type="PANTHER" id="PTHR33498">
    <property type="entry name" value="TRANSPOSASE FOR INSERTION SEQUENCE ELEMENT IS1557"/>
    <property type="match status" value="1"/>
</dbReference>
<reference evidence="3 4" key="1">
    <citation type="submission" date="2018-06" db="EMBL/GenBank/DDBJ databases">
        <title>Extensive metabolic versatility and redundancy in microbially diverse, dynamic hydrothermal sediments.</title>
        <authorList>
            <person name="Dombrowski N."/>
            <person name="Teske A."/>
            <person name="Baker B.J."/>
        </authorList>
    </citation>
    <scope>NUCLEOTIDE SEQUENCE [LARGE SCALE GENOMIC DNA]</scope>
    <source>
        <strain evidence="3">B19_G9</strain>
    </source>
</reference>
<sequence length="424" mass="50336">MGTHPKQFRRRRAPMQKQIQKLLNIDDNFTIKDIKVQGEESIIFCEWKRSSYVCPECGEKVKNVHQYHGRRKVLHEIKSDRKRVYISYPNIRLKCTKCSKIFTLRSKSIFPWLRVTSFMLLSILDRLRSSSFKQVANLSGISPTTLRKYARVLLKNELDWKTFEKQEKMRLGIDEHSISGRKKMALLIVELLSSTPIAVLYTHKKEELVRFLDKIPPYAKRKIDEVVIDLNQGYKNAIRKALPHVRIVADPFHVVRDANKRVDDERKVAEEVYFALNGKRKKIPKRCLMQGKERLRGRKKQKVKEILSQHENIRVFYHFKEKVRSLYKAKNYKEAEKILESIIEEMRSYKRWPALRRWQKSLERWHDEILNHFISKSSNGKVEGYNVVVKLLKRISFGMRNPELYAKKIMLGLVPMRFSPQVLT</sequence>
<comment type="caution">
    <text evidence="3">The sequence shown here is derived from an EMBL/GenBank/DDBJ whole genome shotgun (WGS) entry which is preliminary data.</text>
</comment>
<accession>A0A662DDX0</accession>
<dbReference type="InterPro" id="IPR002560">
    <property type="entry name" value="Transposase_DDE"/>
</dbReference>
<dbReference type="InterPro" id="IPR047951">
    <property type="entry name" value="Transpos_ISL3"/>
</dbReference>
<evidence type="ECO:0000313" key="2">
    <source>
        <dbReference type="EMBL" id="HDN84985.1"/>
    </source>
</evidence>
<evidence type="ECO:0000259" key="1">
    <source>
        <dbReference type="Pfam" id="PF01610"/>
    </source>
</evidence>
<feature type="domain" description="Transposase IS204/IS1001/IS1096/IS1165 DDE" evidence="1">
    <location>
        <begin position="171"/>
        <end position="409"/>
    </location>
</feature>
<dbReference type="Proteomes" id="UP000267654">
    <property type="component" value="Unassembled WGS sequence"/>
</dbReference>
<evidence type="ECO:0000313" key="4">
    <source>
        <dbReference type="Proteomes" id="UP000267654"/>
    </source>
</evidence>
<proteinExistence type="predicted"/>
<gene>
    <name evidence="3" type="ORF">DRI96_05000</name>
    <name evidence="2" type="ORF">ENG47_04425</name>
</gene>
<dbReference type="EMBL" id="DRBC01000267">
    <property type="protein sequence ID" value="HDN84985.1"/>
    <property type="molecule type" value="Genomic_DNA"/>
</dbReference>
<dbReference type="Pfam" id="PF01610">
    <property type="entry name" value="DDE_Tnp_ISL3"/>
    <property type="match status" value="1"/>
</dbReference>
<dbReference type="EMBL" id="QMQB01000182">
    <property type="protein sequence ID" value="RLE12136.1"/>
    <property type="molecule type" value="Genomic_DNA"/>
</dbReference>
<evidence type="ECO:0000313" key="3">
    <source>
        <dbReference type="EMBL" id="RLE12136.1"/>
    </source>
</evidence>
<dbReference type="AlphaFoldDB" id="A0A662DDX0"/>
<name>A0A662DDX0_UNCAE</name>
<dbReference type="Proteomes" id="UP000885660">
    <property type="component" value="Unassembled WGS sequence"/>
</dbReference>